<sequence>MDELEEEAQSAPVGRTNEEAQEVEELLGGSSEHSGRGSPADESDMEVMDSEDERARRKLSLGPLRAGGAQSSRAASGASRKRPVPKIEVEDMAAFAQGLNLGFGGGGASRRPSGSAVSGSSALALLRQREQGQGQGAVTPSASRSLQREPSAAESTSASSSEKGRDPVNRVPLDGTRASAQKQRARESAQQEEYVPEAGTRAAMLSGKRLRSRQLAGTRG</sequence>
<protein>
    <submittedName>
        <fullName evidence="2">Methyltransf_11 domain-containing protein</fullName>
    </submittedName>
</protein>
<name>A0A5K1JZD7_9APHY</name>
<dbReference type="EMBL" id="LR726827">
    <property type="protein sequence ID" value="VWO98245.1"/>
    <property type="molecule type" value="Genomic_DNA"/>
</dbReference>
<evidence type="ECO:0000313" key="2">
    <source>
        <dbReference type="EMBL" id="VWO98245.1"/>
    </source>
</evidence>
<feature type="region of interest" description="Disordered" evidence="1">
    <location>
        <begin position="1"/>
        <end position="85"/>
    </location>
</feature>
<feature type="compositionally biased region" description="Low complexity" evidence="1">
    <location>
        <begin position="109"/>
        <end position="126"/>
    </location>
</feature>
<reference evidence="2" key="1">
    <citation type="submission" date="2019-10" db="EMBL/GenBank/DDBJ databases">
        <authorList>
            <person name="Nor Muhammad N."/>
        </authorList>
    </citation>
    <scope>NUCLEOTIDE SEQUENCE</scope>
</reference>
<feature type="compositionally biased region" description="Low complexity" evidence="1">
    <location>
        <begin position="66"/>
        <end position="78"/>
    </location>
</feature>
<dbReference type="AlphaFoldDB" id="A0A5K1JZD7"/>
<evidence type="ECO:0000256" key="1">
    <source>
        <dbReference type="SAM" id="MobiDB-lite"/>
    </source>
</evidence>
<gene>
    <name evidence="2" type="primary">B2HHI1</name>
</gene>
<accession>A0A5K1JZD7</accession>
<feature type="region of interest" description="Disordered" evidence="1">
    <location>
        <begin position="99"/>
        <end position="220"/>
    </location>
</feature>
<feature type="compositionally biased region" description="Low complexity" evidence="1">
    <location>
        <begin position="149"/>
        <end position="161"/>
    </location>
</feature>
<organism evidence="2">
    <name type="scientific">Ganoderma boninense</name>
    <dbReference type="NCBI Taxonomy" id="34458"/>
    <lineage>
        <taxon>Eukaryota</taxon>
        <taxon>Fungi</taxon>
        <taxon>Dikarya</taxon>
        <taxon>Basidiomycota</taxon>
        <taxon>Agaricomycotina</taxon>
        <taxon>Agaricomycetes</taxon>
        <taxon>Polyporales</taxon>
        <taxon>Polyporaceae</taxon>
        <taxon>Ganoderma</taxon>
    </lineage>
</organism>
<feature type="compositionally biased region" description="Acidic residues" evidence="1">
    <location>
        <begin position="41"/>
        <end position="52"/>
    </location>
</feature>
<proteinExistence type="predicted"/>